<organism evidence="2 3">
    <name type="scientific">Hebeloma cylindrosporum</name>
    <dbReference type="NCBI Taxonomy" id="76867"/>
    <lineage>
        <taxon>Eukaryota</taxon>
        <taxon>Fungi</taxon>
        <taxon>Dikarya</taxon>
        <taxon>Basidiomycota</taxon>
        <taxon>Agaricomycotina</taxon>
        <taxon>Agaricomycetes</taxon>
        <taxon>Agaricomycetidae</taxon>
        <taxon>Agaricales</taxon>
        <taxon>Agaricineae</taxon>
        <taxon>Hymenogastraceae</taxon>
        <taxon>Hebeloma</taxon>
    </lineage>
</organism>
<proteinExistence type="predicted"/>
<sequence length="776" mass="85830">MKIADLLNPDPGVSQRSPPRAVSVACVSVEDIAKDRSAAEGVVSMRIHGDASGTPSWPVVPPDVHSAHSRIQWERPPSPLPTSSSTTIYAITSDLRNSRSTVSNEAVTERLPYPPRHDYPFLSVGTHQSRSPIPDFPPSFPSPSSRLPPPGCQWEECASYRVAVEMDAPPGPYSAEWSLNSPLPTYDLPLDPLPAARSPCTCDQCSSNMFSAVHAYSTAAYTSSNSRSHTPGAVWDTGSAISSASREDWAVCMTTYPERSMEGAERPNPMNCTERLLPHLHQRRRNTSPSFHGTVDARYPTPRDFADLKEGTRNPGLARRKASRRARIMEGHPYGFPMKNSILRVEDADDYIPDLVRRYPSAGPSRIPGRSIATDEDEIPSSLVTGSNHLPVPFLSIPQLAIAAVAAKEADFHIEVDNVAMSPGKRARNTDEQTMRISKRRRIGFEDLESQVVVDGPSRGDTHKAPFPLHDRPDSTPMETSPEALDDVEPPSQTLVKRTKNLKTRARNKSPYTKPSAGDKRKSSRTRKSKRREMGCPNVEIQKIVSGPSDELAIEVHDQREPTPDEPLIEEPPNGTVVGRTGKSRTGEKKRGPYMNEKKRKAFLEEEEFLNSFSKNHGTCATTLAAIASDSRTKYNPGLLKKHALTCRATRNKIVLENDPRVEKGSVMPYVVVCAGCKKPVNLHKTTVDDSKGKKRRRIGEKNEASPKSEQQELKEIEVKVKRFRAAAKVGYSGKEEAPLCKEEKEYTQRKDLCKKLYAPCLWEEHKKACGGSAST</sequence>
<feature type="region of interest" description="Disordered" evidence="1">
    <location>
        <begin position="285"/>
        <end position="323"/>
    </location>
</feature>
<accession>A0A0C3C070</accession>
<keyword evidence="3" id="KW-1185">Reference proteome</keyword>
<feature type="compositionally biased region" description="Basic and acidic residues" evidence="1">
    <location>
        <begin position="700"/>
        <end position="713"/>
    </location>
</feature>
<dbReference type="EMBL" id="KN831800">
    <property type="protein sequence ID" value="KIM37076.1"/>
    <property type="molecule type" value="Genomic_DNA"/>
</dbReference>
<feature type="region of interest" description="Disordered" evidence="1">
    <location>
        <begin position="685"/>
        <end position="713"/>
    </location>
</feature>
<evidence type="ECO:0000313" key="3">
    <source>
        <dbReference type="Proteomes" id="UP000053424"/>
    </source>
</evidence>
<feature type="compositionally biased region" description="Basic residues" evidence="1">
    <location>
        <begin position="497"/>
        <end position="508"/>
    </location>
</feature>
<gene>
    <name evidence="2" type="ORF">M413DRAFT_31226</name>
</gene>
<dbReference type="HOGENOM" id="CLU_360574_0_0_1"/>
<dbReference type="Proteomes" id="UP000053424">
    <property type="component" value="Unassembled WGS sequence"/>
</dbReference>
<protein>
    <submittedName>
        <fullName evidence="2">Uncharacterized protein</fullName>
    </submittedName>
</protein>
<evidence type="ECO:0000313" key="2">
    <source>
        <dbReference type="EMBL" id="KIM37076.1"/>
    </source>
</evidence>
<feature type="compositionally biased region" description="Basic residues" evidence="1">
    <location>
        <begin position="522"/>
        <end position="531"/>
    </location>
</feature>
<feature type="region of interest" description="Disordered" evidence="1">
    <location>
        <begin position="448"/>
        <end position="536"/>
    </location>
</feature>
<dbReference type="AlphaFoldDB" id="A0A0C3C070"/>
<feature type="compositionally biased region" description="Basic and acidic residues" evidence="1">
    <location>
        <begin position="458"/>
        <end position="474"/>
    </location>
</feature>
<name>A0A0C3C070_HEBCY</name>
<feature type="region of interest" description="Disordered" evidence="1">
    <location>
        <begin position="560"/>
        <end position="592"/>
    </location>
</feature>
<evidence type="ECO:0000256" key="1">
    <source>
        <dbReference type="SAM" id="MobiDB-lite"/>
    </source>
</evidence>
<reference evidence="2 3" key="1">
    <citation type="submission" date="2014-04" db="EMBL/GenBank/DDBJ databases">
        <authorList>
            <consortium name="DOE Joint Genome Institute"/>
            <person name="Kuo A."/>
            <person name="Gay G."/>
            <person name="Dore J."/>
            <person name="Kohler A."/>
            <person name="Nagy L.G."/>
            <person name="Floudas D."/>
            <person name="Copeland A."/>
            <person name="Barry K.W."/>
            <person name="Cichocki N."/>
            <person name="Veneault-Fourrey C."/>
            <person name="LaButti K."/>
            <person name="Lindquist E.A."/>
            <person name="Lipzen A."/>
            <person name="Lundell T."/>
            <person name="Morin E."/>
            <person name="Murat C."/>
            <person name="Sun H."/>
            <person name="Tunlid A."/>
            <person name="Henrissat B."/>
            <person name="Grigoriev I.V."/>
            <person name="Hibbett D.S."/>
            <person name="Martin F."/>
            <person name="Nordberg H.P."/>
            <person name="Cantor M.N."/>
            <person name="Hua S.X."/>
        </authorList>
    </citation>
    <scope>NUCLEOTIDE SEQUENCE [LARGE SCALE GENOMIC DNA]</scope>
    <source>
        <strain evidence="3">h7</strain>
    </source>
</reference>
<reference evidence="3" key="2">
    <citation type="submission" date="2015-01" db="EMBL/GenBank/DDBJ databases">
        <title>Evolutionary Origins and Diversification of the Mycorrhizal Mutualists.</title>
        <authorList>
            <consortium name="DOE Joint Genome Institute"/>
            <consortium name="Mycorrhizal Genomics Consortium"/>
            <person name="Kohler A."/>
            <person name="Kuo A."/>
            <person name="Nagy L.G."/>
            <person name="Floudas D."/>
            <person name="Copeland A."/>
            <person name="Barry K.W."/>
            <person name="Cichocki N."/>
            <person name="Veneault-Fourrey C."/>
            <person name="LaButti K."/>
            <person name="Lindquist E.A."/>
            <person name="Lipzen A."/>
            <person name="Lundell T."/>
            <person name="Morin E."/>
            <person name="Murat C."/>
            <person name="Riley R."/>
            <person name="Ohm R."/>
            <person name="Sun H."/>
            <person name="Tunlid A."/>
            <person name="Henrissat B."/>
            <person name="Grigoriev I.V."/>
            <person name="Hibbett D.S."/>
            <person name="Martin F."/>
        </authorList>
    </citation>
    <scope>NUCLEOTIDE SEQUENCE [LARGE SCALE GENOMIC DNA]</scope>
    <source>
        <strain evidence="3">h7</strain>
    </source>
</reference>